<protein>
    <recommendedName>
        <fullName evidence="2">Tf2-1-like SH3-like domain-containing protein</fullName>
    </recommendedName>
</protein>
<dbReference type="PANTHER" id="PTHR35046:SF9">
    <property type="entry name" value="RNA-DIRECTED DNA POLYMERASE"/>
    <property type="match status" value="1"/>
</dbReference>
<dbReference type="SUPFAM" id="SSF56672">
    <property type="entry name" value="DNA/RNA polymerases"/>
    <property type="match status" value="1"/>
</dbReference>
<dbReference type="InterPro" id="IPR043502">
    <property type="entry name" value="DNA/RNA_pol_sf"/>
</dbReference>
<feature type="region of interest" description="Disordered" evidence="1">
    <location>
        <begin position="170"/>
        <end position="191"/>
    </location>
</feature>
<gene>
    <name evidence="3" type="ORF">KK1_046208</name>
</gene>
<feature type="domain" description="Tf2-1-like SH3-like" evidence="2">
    <location>
        <begin position="97"/>
        <end position="156"/>
    </location>
</feature>
<dbReference type="EMBL" id="KQ485033">
    <property type="protein sequence ID" value="KYP32999.1"/>
    <property type="molecule type" value="Genomic_DNA"/>
</dbReference>
<dbReference type="PANTHER" id="PTHR35046">
    <property type="entry name" value="ZINC KNUCKLE (CCHC-TYPE) FAMILY PROTEIN"/>
    <property type="match status" value="1"/>
</dbReference>
<sequence>MKHRSRHGSSHSHYSKSLNDHVDHLRQVLLVLRENHLFANVEKCTFCVDNVIFLGFVVSKKGDLLPLLDIASFIHKEGTSRVDFVKKLHERVVFNEGDWVWLHLRKERFPSKRKSKLRPRGDGPFQVLKKINNNAYVLDLPSEYRVSPNFNISDLSLFTGVADQEEDSLDLRSNPLQGGGDDGGPWAKGPNTRAMAKRIQEEWVDAKEKPIVLFHLGYTCRIGLAH</sequence>
<dbReference type="InterPro" id="IPR056924">
    <property type="entry name" value="SH3_Tf2-1"/>
</dbReference>
<name>A0A151QRR8_CAJCA</name>
<evidence type="ECO:0000256" key="1">
    <source>
        <dbReference type="SAM" id="MobiDB-lite"/>
    </source>
</evidence>
<dbReference type="AlphaFoldDB" id="A0A151QRR8"/>
<accession>A0A151QRR8</accession>
<proteinExistence type="predicted"/>
<evidence type="ECO:0000313" key="4">
    <source>
        <dbReference type="Proteomes" id="UP000075243"/>
    </source>
</evidence>
<evidence type="ECO:0000259" key="2">
    <source>
        <dbReference type="Pfam" id="PF24626"/>
    </source>
</evidence>
<evidence type="ECO:0000313" key="3">
    <source>
        <dbReference type="EMBL" id="KYP32999.1"/>
    </source>
</evidence>
<dbReference type="Pfam" id="PF24626">
    <property type="entry name" value="SH3_Tf2-1"/>
    <property type="match status" value="1"/>
</dbReference>
<dbReference type="Gene3D" id="3.30.70.270">
    <property type="match status" value="1"/>
</dbReference>
<organism evidence="3 4">
    <name type="scientific">Cajanus cajan</name>
    <name type="common">Pigeon pea</name>
    <name type="synonym">Cajanus indicus</name>
    <dbReference type="NCBI Taxonomy" id="3821"/>
    <lineage>
        <taxon>Eukaryota</taxon>
        <taxon>Viridiplantae</taxon>
        <taxon>Streptophyta</taxon>
        <taxon>Embryophyta</taxon>
        <taxon>Tracheophyta</taxon>
        <taxon>Spermatophyta</taxon>
        <taxon>Magnoliopsida</taxon>
        <taxon>eudicotyledons</taxon>
        <taxon>Gunneridae</taxon>
        <taxon>Pentapetalae</taxon>
        <taxon>rosids</taxon>
        <taxon>fabids</taxon>
        <taxon>Fabales</taxon>
        <taxon>Fabaceae</taxon>
        <taxon>Papilionoideae</taxon>
        <taxon>50 kb inversion clade</taxon>
        <taxon>NPAAA clade</taxon>
        <taxon>indigoferoid/millettioid clade</taxon>
        <taxon>Phaseoleae</taxon>
        <taxon>Cajanus</taxon>
    </lineage>
</organism>
<dbReference type="InterPro" id="IPR043128">
    <property type="entry name" value="Rev_trsase/Diguanyl_cyclase"/>
</dbReference>
<dbReference type="Proteomes" id="UP000075243">
    <property type="component" value="Unassembled WGS sequence"/>
</dbReference>
<keyword evidence="4" id="KW-1185">Reference proteome</keyword>
<dbReference type="Gramene" id="C.cajan_48423.t">
    <property type="protein sequence ID" value="C.cajan_48423.t"/>
    <property type="gene ID" value="C.cajan_48423"/>
</dbReference>
<reference evidence="3" key="1">
    <citation type="journal article" date="2012" name="Nat. Biotechnol.">
        <title>Draft genome sequence of pigeonpea (Cajanus cajan), an orphan legume crop of resource-poor farmers.</title>
        <authorList>
            <person name="Varshney R.K."/>
            <person name="Chen W."/>
            <person name="Li Y."/>
            <person name="Bharti A.K."/>
            <person name="Saxena R.K."/>
            <person name="Schlueter J.A."/>
            <person name="Donoghue M.T."/>
            <person name="Azam S."/>
            <person name="Fan G."/>
            <person name="Whaley A.M."/>
            <person name="Farmer A.D."/>
            <person name="Sheridan J."/>
            <person name="Iwata A."/>
            <person name="Tuteja R."/>
            <person name="Penmetsa R.V."/>
            <person name="Wu W."/>
            <person name="Upadhyaya H.D."/>
            <person name="Yang S.P."/>
            <person name="Shah T."/>
            <person name="Saxena K.B."/>
            <person name="Michael T."/>
            <person name="McCombie W.R."/>
            <person name="Yang B."/>
            <person name="Zhang G."/>
            <person name="Yang H."/>
            <person name="Wang J."/>
            <person name="Spillane C."/>
            <person name="Cook D.R."/>
            <person name="May G.D."/>
            <person name="Xu X."/>
            <person name="Jackson S.A."/>
        </authorList>
    </citation>
    <scope>NUCLEOTIDE SEQUENCE [LARGE SCALE GENOMIC DNA]</scope>
</reference>